<gene>
    <name evidence="2" type="ORF">BTMF_LOCUS15109</name>
</gene>
<feature type="transmembrane region" description="Helical" evidence="1">
    <location>
        <begin position="21"/>
        <end position="42"/>
    </location>
</feature>
<dbReference type="PANTHER" id="PTHR12250">
    <property type="entry name" value="PHOSPHATIDYLINOSITOL GLYCAN, CLASS N"/>
    <property type="match status" value="1"/>
</dbReference>
<comment type="caution">
    <text evidence="1">Lacks conserved residue(s) required for the propagation of feature annotation.</text>
</comment>
<comment type="pathway">
    <text evidence="1">Glycolipid biosynthesis; glycosylphosphatidylinositol-anchor biosynthesis.</text>
</comment>
<keyword evidence="1" id="KW-0808">Transferase</keyword>
<sequence length="263" mass="29614">MDRYERNHDIACYCMLQVHGKIAILSVFIHIVLLYSIFDIYYSSPLVTGLHPYPITNGKGLADRLVIFSADGLRADAFFNHPEKSPFLHEIINSGKSCWGVSVSHVPTESRPGHVAMLAGFFEDVSAVARGWKHNPVPFDSIINRSREAFAFGSPDIVLMFTNDVSHATAMVYSSKLEDFQQNDAAQLDRWVFREIEVNRLVFFLHLLGLDTNGHGYKPQSDKYIDNIAVVDAGIARVVQLLNNYFADNRFVSLKNFVDSLGQ</sequence>
<reference evidence="4" key="1">
    <citation type="submission" date="2017-02" db="UniProtKB">
        <authorList>
            <consortium name="WormBaseParasite"/>
        </authorList>
    </citation>
    <scope>IDENTIFICATION</scope>
</reference>
<dbReference type="EC" id="2.-.-.-" evidence="1"/>
<dbReference type="EMBL" id="UZAG01022084">
    <property type="protein sequence ID" value="VDO52472.1"/>
    <property type="molecule type" value="Genomic_DNA"/>
</dbReference>
<keyword evidence="1" id="KW-0337">GPI-anchor biosynthesis</keyword>
<evidence type="ECO:0000256" key="1">
    <source>
        <dbReference type="RuleBase" id="RU367138"/>
    </source>
</evidence>
<dbReference type="PANTHER" id="PTHR12250:SF0">
    <property type="entry name" value="GPI ETHANOLAMINE PHOSPHATE TRANSFERASE 1"/>
    <property type="match status" value="1"/>
</dbReference>
<comment type="subcellular location">
    <subcellularLocation>
        <location evidence="1">Endoplasmic reticulum membrane</location>
        <topology evidence="1">Multi-pass membrane protein</topology>
    </subcellularLocation>
</comment>
<dbReference type="AlphaFoldDB" id="A0A0R3RAS3"/>
<dbReference type="STRING" id="42155.A0A0R3RAS3"/>
<dbReference type="UniPathway" id="UPA00196"/>
<name>A0A0R3RAS3_9BILA</name>
<evidence type="ECO:0000313" key="3">
    <source>
        <dbReference type="Proteomes" id="UP000280834"/>
    </source>
</evidence>
<dbReference type="InterPro" id="IPR017850">
    <property type="entry name" value="Alkaline_phosphatase_core_sf"/>
</dbReference>
<dbReference type="GO" id="GO:0006506">
    <property type="term" value="P:GPI anchor biosynthetic process"/>
    <property type="evidence" value="ECO:0007669"/>
    <property type="project" value="UniProtKB-UniPathway"/>
</dbReference>
<proteinExistence type="inferred from homology"/>
<dbReference type="InterPro" id="IPR007070">
    <property type="entry name" value="GPI_EtnP_transferase_1"/>
</dbReference>
<dbReference type="CDD" id="cd16020">
    <property type="entry name" value="GPI_EPT_1"/>
    <property type="match status" value="1"/>
</dbReference>
<comment type="similarity">
    <text evidence="1">Belongs to the PIGG/PIGN/PIGO family. PIGN subfamily.</text>
</comment>
<dbReference type="GO" id="GO:0005789">
    <property type="term" value="C:endoplasmic reticulum membrane"/>
    <property type="evidence" value="ECO:0007669"/>
    <property type="project" value="UniProtKB-SubCell"/>
</dbReference>
<dbReference type="Pfam" id="PF01663">
    <property type="entry name" value="Phosphodiest"/>
    <property type="match status" value="1"/>
</dbReference>
<dbReference type="InterPro" id="IPR037671">
    <property type="entry name" value="PIGN_N"/>
</dbReference>
<keyword evidence="1" id="KW-0472">Membrane</keyword>
<evidence type="ECO:0000313" key="4">
    <source>
        <dbReference type="WBParaSite" id="BTMF_0001713901-mRNA-1"/>
    </source>
</evidence>
<dbReference type="Gene3D" id="3.40.720.10">
    <property type="entry name" value="Alkaline Phosphatase, subunit A"/>
    <property type="match status" value="1"/>
</dbReference>
<keyword evidence="1" id="KW-1133">Transmembrane helix</keyword>
<evidence type="ECO:0000313" key="2">
    <source>
        <dbReference type="EMBL" id="VDO52472.1"/>
    </source>
</evidence>
<keyword evidence="1" id="KW-0256">Endoplasmic reticulum</keyword>
<organism evidence="4">
    <name type="scientific">Brugia timori</name>
    <dbReference type="NCBI Taxonomy" id="42155"/>
    <lineage>
        <taxon>Eukaryota</taxon>
        <taxon>Metazoa</taxon>
        <taxon>Ecdysozoa</taxon>
        <taxon>Nematoda</taxon>
        <taxon>Chromadorea</taxon>
        <taxon>Rhabditida</taxon>
        <taxon>Spirurina</taxon>
        <taxon>Spiruromorpha</taxon>
        <taxon>Filarioidea</taxon>
        <taxon>Onchocercidae</taxon>
        <taxon>Brugia</taxon>
    </lineage>
</organism>
<dbReference type="Proteomes" id="UP000280834">
    <property type="component" value="Unassembled WGS sequence"/>
</dbReference>
<comment type="function">
    <text evidence="1">Ethanolamine phosphate transferase involved in glycosylphosphatidylinositol-anchor biosynthesis. Transfers ethanolamine phosphate to the first alpha-1,4-linked mannose of the glycosylphosphatidylinositol precursor of GPI-anchor.</text>
</comment>
<dbReference type="InterPro" id="IPR002591">
    <property type="entry name" value="Phosphodiest/P_Trfase"/>
</dbReference>
<dbReference type="SUPFAM" id="SSF53649">
    <property type="entry name" value="Alkaline phosphatase-like"/>
    <property type="match status" value="1"/>
</dbReference>
<keyword evidence="3" id="KW-1185">Reference proteome</keyword>
<protein>
    <recommendedName>
        <fullName evidence="1">GPI ethanolamine phosphate transferase 1</fullName>
        <ecNumber evidence="1">2.-.-.-</ecNumber>
    </recommendedName>
</protein>
<accession>A0A0R3RAS3</accession>
<dbReference type="WBParaSite" id="BTMF_0001713901-mRNA-1">
    <property type="protein sequence ID" value="BTMF_0001713901-mRNA-1"/>
    <property type="gene ID" value="BTMF_0001713901"/>
</dbReference>
<reference evidence="2 3" key="2">
    <citation type="submission" date="2018-11" db="EMBL/GenBank/DDBJ databases">
        <authorList>
            <consortium name="Pathogen Informatics"/>
        </authorList>
    </citation>
    <scope>NUCLEOTIDE SEQUENCE [LARGE SCALE GENOMIC DNA]</scope>
</reference>
<dbReference type="GO" id="GO:0051377">
    <property type="term" value="F:mannose-ethanolamine phosphotransferase activity"/>
    <property type="evidence" value="ECO:0007669"/>
    <property type="project" value="UniProtKB-UniRule"/>
</dbReference>
<keyword evidence="1" id="KW-0812">Transmembrane</keyword>